<keyword evidence="3" id="KW-0732">Signal</keyword>
<keyword evidence="4" id="KW-1133">Transmembrane helix</keyword>
<dbReference type="GO" id="GO:0016020">
    <property type="term" value="C:membrane"/>
    <property type="evidence" value="ECO:0007669"/>
    <property type="project" value="UniProtKB-SubCell"/>
</dbReference>
<reference evidence="7 8" key="1">
    <citation type="submission" date="2024-02" db="EMBL/GenBank/DDBJ databases">
        <title>High-quality chromosome-scale genome assembly of Pensacola bahiagrass (Paspalum notatum Flugge var. saurae).</title>
        <authorList>
            <person name="Vega J.M."/>
            <person name="Podio M."/>
            <person name="Orjuela J."/>
            <person name="Siena L.A."/>
            <person name="Pessino S.C."/>
            <person name="Combes M.C."/>
            <person name="Mariac C."/>
            <person name="Albertini E."/>
            <person name="Pupilli F."/>
            <person name="Ortiz J.P.A."/>
            <person name="Leblanc O."/>
        </authorList>
    </citation>
    <scope>NUCLEOTIDE SEQUENCE [LARGE SCALE GENOMIC DNA]</scope>
    <source>
        <strain evidence="7">R1</strain>
        <tissue evidence="7">Leaf</tissue>
    </source>
</reference>
<name>A0AAQ3TJ69_PASNO</name>
<dbReference type="Proteomes" id="UP001341281">
    <property type="component" value="Chromosome 04"/>
</dbReference>
<sequence>MDFNENRLTGTIQLSTFWRLKNLVGLSLSNNLLSLIDDEDGYLFSSLPHIQILGLASCNLTKLPGMLKYLNGIEFLDLSNNHIHGEVPSWLWENWNNGMIYLNLSHNMFISLQKFPSLTPVAQPYILDLSSNLLEQLYQLKKEKMDQ</sequence>
<keyword evidence="8" id="KW-1185">Reference proteome</keyword>
<dbReference type="InterPro" id="IPR001611">
    <property type="entry name" value="Leu-rich_rpt"/>
</dbReference>
<evidence type="ECO:0000256" key="6">
    <source>
        <dbReference type="ARBA" id="ARBA00023180"/>
    </source>
</evidence>
<evidence type="ECO:0000256" key="1">
    <source>
        <dbReference type="ARBA" id="ARBA00004479"/>
    </source>
</evidence>
<keyword evidence="5" id="KW-0472">Membrane</keyword>
<dbReference type="InterPro" id="IPR032675">
    <property type="entry name" value="LRR_dom_sf"/>
</dbReference>
<dbReference type="Gene3D" id="3.80.10.10">
    <property type="entry name" value="Ribonuclease Inhibitor"/>
    <property type="match status" value="1"/>
</dbReference>
<organism evidence="7 8">
    <name type="scientific">Paspalum notatum var. saurae</name>
    <dbReference type="NCBI Taxonomy" id="547442"/>
    <lineage>
        <taxon>Eukaryota</taxon>
        <taxon>Viridiplantae</taxon>
        <taxon>Streptophyta</taxon>
        <taxon>Embryophyta</taxon>
        <taxon>Tracheophyta</taxon>
        <taxon>Spermatophyta</taxon>
        <taxon>Magnoliopsida</taxon>
        <taxon>Liliopsida</taxon>
        <taxon>Poales</taxon>
        <taxon>Poaceae</taxon>
        <taxon>PACMAD clade</taxon>
        <taxon>Panicoideae</taxon>
        <taxon>Andropogonodae</taxon>
        <taxon>Paspaleae</taxon>
        <taxon>Paspalinae</taxon>
        <taxon>Paspalum</taxon>
    </lineage>
</organism>
<evidence type="ECO:0000256" key="4">
    <source>
        <dbReference type="ARBA" id="ARBA00022989"/>
    </source>
</evidence>
<protein>
    <submittedName>
        <fullName evidence="7">Uncharacterized protein</fullName>
    </submittedName>
</protein>
<dbReference type="InterPro" id="IPR046956">
    <property type="entry name" value="RLP23-like"/>
</dbReference>
<dbReference type="EMBL" id="CP144748">
    <property type="protein sequence ID" value="WVZ72392.1"/>
    <property type="molecule type" value="Genomic_DNA"/>
</dbReference>
<dbReference type="Pfam" id="PF00560">
    <property type="entry name" value="LRR_1"/>
    <property type="match status" value="1"/>
</dbReference>
<dbReference type="AlphaFoldDB" id="A0AAQ3TJ69"/>
<keyword evidence="6" id="KW-0325">Glycoprotein</keyword>
<evidence type="ECO:0000256" key="2">
    <source>
        <dbReference type="ARBA" id="ARBA00022692"/>
    </source>
</evidence>
<evidence type="ECO:0000313" key="7">
    <source>
        <dbReference type="EMBL" id="WVZ72392.1"/>
    </source>
</evidence>
<accession>A0AAQ3TJ69</accession>
<proteinExistence type="predicted"/>
<dbReference type="SUPFAM" id="SSF52058">
    <property type="entry name" value="L domain-like"/>
    <property type="match status" value="1"/>
</dbReference>
<keyword evidence="2" id="KW-0812">Transmembrane</keyword>
<dbReference type="PANTHER" id="PTHR48061">
    <property type="entry name" value="LEUCINE-RICH REPEAT RECEPTOR PROTEIN KINASE EMS1-LIKE-RELATED"/>
    <property type="match status" value="1"/>
</dbReference>
<comment type="subcellular location">
    <subcellularLocation>
        <location evidence="1">Membrane</location>
        <topology evidence="1">Single-pass type I membrane protein</topology>
    </subcellularLocation>
</comment>
<evidence type="ECO:0000313" key="8">
    <source>
        <dbReference type="Proteomes" id="UP001341281"/>
    </source>
</evidence>
<gene>
    <name evidence="7" type="ORF">U9M48_020859</name>
</gene>
<dbReference type="PANTHER" id="PTHR48061:SF2">
    <property type="entry name" value="RECEPTOR LIKE PROTEIN 30-LIKE"/>
    <property type="match status" value="1"/>
</dbReference>
<evidence type="ECO:0000256" key="5">
    <source>
        <dbReference type="ARBA" id="ARBA00023136"/>
    </source>
</evidence>
<evidence type="ECO:0000256" key="3">
    <source>
        <dbReference type="ARBA" id="ARBA00022729"/>
    </source>
</evidence>